<dbReference type="PANTHER" id="PTHR43153:SF1">
    <property type="entry name" value="ELECTRON TRANSFER FLAVOPROTEIN SUBUNIT ALPHA, MITOCHONDRIAL"/>
    <property type="match status" value="1"/>
</dbReference>
<dbReference type="Proteomes" id="UP000770785">
    <property type="component" value="Unassembled WGS sequence"/>
</dbReference>
<dbReference type="InterPro" id="IPR014731">
    <property type="entry name" value="ETF_asu_C"/>
</dbReference>
<sequence length="319" mass="32931">MVLVFAEATNGKFKKAAHEAITYGTKTAAAMGTECVALTIGQVENAGDLGRFGATKVYNVNSDATATFDSGVYAAAIAEAAKQLGAKVIVMIHDSTGKSVMGRVAARLDAGSAPGVNSVPTVSGGGLTVRKSVFSGKAFAEVEITSEYKVISVAGNSIPVEETGAAATVESLDLALPASRTKVLETQRATGRIPLPEAELVVSGGRGLKGPENWNVIEDLAEALGATTACSRPVADVDWRPHHEHVGQTGVAIRPNLYIAAGISGAIQHLAGVNNSKTIVVINKDPEAPFFKAADYGVVGDLFEVLPKLTEAVKAYKAS</sequence>
<dbReference type="SUPFAM" id="SSF52467">
    <property type="entry name" value="DHS-like NAD/FAD-binding domain"/>
    <property type="match status" value="1"/>
</dbReference>
<dbReference type="InterPro" id="IPR014729">
    <property type="entry name" value="Rossmann-like_a/b/a_fold"/>
</dbReference>
<dbReference type="SMART" id="SM00893">
    <property type="entry name" value="ETF"/>
    <property type="match status" value="1"/>
</dbReference>
<name>A0ABX0X933_9BACT</name>
<dbReference type="InterPro" id="IPR001308">
    <property type="entry name" value="ETF_a/FixB"/>
</dbReference>
<keyword evidence="2" id="KW-0813">Transport</keyword>
<dbReference type="EMBL" id="JAATJH010000002">
    <property type="protein sequence ID" value="NJC25737.1"/>
    <property type="molecule type" value="Genomic_DNA"/>
</dbReference>
<dbReference type="PANTHER" id="PTHR43153">
    <property type="entry name" value="ELECTRON TRANSFER FLAVOPROTEIN ALPHA"/>
    <property type="match status" value="1"/>
</dbReference>
<feature type="domain" description="Electron transfer flavoprotein alpha/beta-subunit N-terminal" evidence="3">
    <location>
        <begin position="2"/>
        <end position="188"/>
    </location>
</feature>
<organism evidence="4 5">
    <name type="scientific">Neolewinella antarctica</name>
    <dbReference type="NCBI Taxonomy" id="442734"/>
    <lineage>
        <taxon>Bacteria</taxon>
        <taxon>Pseudomonadati</taxon>
        <taxon>Bacteroidota</taxon>
        <taxon>Saprospiria</taxon>
        <taxon>Saprospirales</taxon>
        <taxon>Lewinellaceae</taxon>
        <taxon>Neolewinella</taxon>
    </lineage>
</organism>
<dbReference type="Gene3D" id="3.40.50.620">
    <property type="entry name" value="HUPs"/>
    <property type="match status" value="1"/>
</dbReference>
<dbReference type="PIRSF" id="PIRSF000089">
    <property type="entry name" value="Electra_flavoP_a"/>
    <property type="match status" value="1"/>
</dbReference>
<protein>
    <submittedName>
        <fullName evidence="4">Electron transfer flavoprotein alpha subunit</fullName>
    </submittedName>
</protein>
<gene>
    <name evidence="4" type="ORF">GGR27_001236</name>
</gene>
<dbReference type="Pfam" id="PF01012">
    <property type="entry name" value="ETF"/>
    <property type="match status" value="1"/>
</dbReference>
<dbReference type="Pfam" id="PF00766">
    <property type="entry name" value="ETF_alpha"/>
    <property type="match status" value="1"/>
</dbReference>
<evidence type="ECO:0000256" key="2">
    <source>
        <dbReference type="ARBA" id="ARBA00022982"/>
    </source>
</evidence>
<accession>A0ABX0X933</accession>
<evidence type="ECO:0000313" key="4">
    <source>
        <dbReference type="EMBL" id="NJC25737.1"/>
    </source>
</evidence>
<dbReference type="SUPFAM" id="SSF52402">
    <property type="entry name" value="Adenine nucleotide alpha hydrolases-like"/>
    <property type="match status" value="1"/>
</dbReference>
<evidence type="ECO:0000256" key="1">
    <source>
        <dbReference type="ARBA" id="ARBA00005817"/>
    </source>
</evidence>
<keyword evidence="5" id="KW-1185">Reference proteome</keyword>
<evidence type="ECO:0000313" key="5">
    <source>
        <dbReference type="Proteomes" id="UP000770785"/>
    </source>
</evidence>
<dbReference type="Gene3D" id="3.40.50.1220">
    <property type="entry name" value="TPP-binding domain"/>
    <property type="match status" value="1"/>
</dbReference>
<dbReference type="InterPro" id="IPR029035">
    <property type="entry name" value="DHS-like_NAD/FAD-binding_dom"/>
</dbReference>
<comment type="caution">
    <text evidence="4">The sequence shown here is derived from an EMBL/GenBank/DDBJ whole genome shotgun (WGS) entry which is preliminary data.</text>
</comment>
<dbReference type="RefSeq" id="WP_168036522.1">
    <property type="nucleotide sequence ID" value="NZ_JAATJH010000002.1"/>
</dbReference>
<reference evidence="4 5" key="1">
    <citation type="submission" date="2020-03" db="EMBL/GenBank/DDBJ databases">
        <title>Genomic Encyclopedia of Type Strains, Phase IV (KMG-IV): sequencing the most valuable type-strain genomes for metagenomic binning, comparative biology and taxonomic classification.</title>
        <authorList>
            <person name="Goeker M."/>
        </authorList>
    </citation>
    <scope>NUCLEOTIDE SEQUENCE [LARGE SCALE GENOMIC DNA]</scope>
    <source>
        <strain evidence="4 5">DSM 105096</strain>
    </source>
</reference>
<comment type="similarity">
    <text evidence="1">Belongs to the ETF alpha-subunit/FixB family.</text>
</comment>
<keyword evidence="2" id="KW-0249">Electron transport</keyword>
<proteinExistence type="inferred from homology"/>
<dbReference type="InterPro" id="IPR014730">
    <property type="entry name" value="ETF_a/b_N"/>
</dbReference>
<evidence type="ECO:0000259" key="3">
    <source>
        <dbReference type="SMART" id="SM00893"/>
    </source>
</evidence>